<dbReference type="Gene3D" id="2.60.200.20">
    <property type="match status" value="1"/>
</dbReference>
<dbReference type="PRINTS" id="PR00320">
    <property type="entry name" value="GPROTEINBRPT"/>
</dbReference>
<keyword evidence="2" id="KW-0677">Repeat</keyword>
<feature type="region of interest" description="Disordered" evidence="6">
    <location>
        <begin position="223"/>
        <end position="243"/>
    </location>
</feature>
<evidence type="ECO:0000256" key="1">
    <source>
        <dbReference type="ARBA" id="ARBA00022574"/>
    </source>
</evidence>
<evidence type="ECO:0000256" key="6">
    <source>
        <dbReference type="SAM" id="MobiDB-lite"/>
    </source>
</evidence>
<dbReference type="InterPro" id="IPR036322">
    <property type="entry name" value="WD40_repeat_dom_sf"/>
</dbReference>
<feature type="repeat" description="WD" evidence="5">
    <location>
        <begin position="414"/>
        <end position="455"/>
    </location>
</feature>
<dbReference type="GO" id="GO:0003723">
    <property type="term" value="F:RNA binding"/>
    <property type="evidence" value="ECO:0007669"/>
    <property type="project" value="UniProtKB-KW"/>
</dbReference>
<keyword evidence="3" id="KW-0833">Ubl conjugation pathway</keyword>
<name>A0A5P8WF09_9NOSO</name>
<evidence type="ECO:0000256" key="3">
    <source>
        <dbReference type="ARBA" id="ARBA00022786"/>
    </source>
</evidence>
<sequence>MLTLCGSSNYVNKQEDLRYLLSPNEETIIGRSPECKIAVDPERYSTVSRYHARICLVTNNSQPTWEIYNLSVTNGTYINGKQIKESHILQPGDKITLSWDGPELLFEYQSLQITVPIQSQTSTIDEQEVSATPALVKENEAAISTPTVGSSAPITPFTSAKEETPTDTGLLVSTVSPESVYPVIVESQLEAEISISVEIDPPAVVILSSVESQLESEANIPPPALPVVAKSDPEKSEQELETEPSVLLINSPVEPISSSAFSNQIFSTLAENGRSLWNVGKDNKIITFSSHSNLVRAVAFSSDGQILASASVDKTVKLWSVNTGEEVSTFAGHKSQVNAVAFSPDGQMLASGSSDKTVKLWNINTSQEICSLLGHALAVNAVAFSPNGQTLVSASSDKTVKLWNISTGEEIRSLSAYKMGVNAVAFSPDGQTLVSGSSDKTVKLWNINTGEEISSLPAQRSSVTTLLISPDGQSLAICTDDKMIKLWNLTTGEEIYTLCGYSWQIGAIAISPDGQTLASGSQDKTIKFWRL</sequence>
<dbReference type="PANTHER" id="PTHR15622">
    <property type="entry name" value="WD40 REPEAT PROTEIN"/>
    <property type="match status" value="1"/>
</dbReference>
<dbReference type="SUPFAM" id="SSF49879">
    <property type="entry name" value="SMAD/FHA domain"/>
    <property type="match status" value="1"/>
</dbReference>
<dbReference type="CDD" id="cd00200">
    <property type="entry name" value="WD40"/>
    <property type="match status" value="1"/>
</dbReference>
<dbReference type="PROSITE" id="PS50294">
    <property type="entry name" value="WD_REPEATS_REGION"/>
    <property type="match status" value="6"/>
</dbReference>
<keyword evidence="1 5" id="KW-0853">WD repeat</keyword>
<dbReference type="EMBL" id="CP045227">
    <property type="protein sequence ID" value="QFS51122.1"/>
    <property type="molecule type" value="Genomic_DNA"/>
</dbReference>
<feature type="compositionally biased region" description="Polar residues" evidence="6">
    <location>
        <begin position="146"/>
        <end position="158"/>
    </location>
</feature>
<feature type="repeat" description="WD" evidence="5">
    <location>
        <begin position="288"/>
        <end position="329"/>
    </location>
</feature>
<dbReference type="AlphaFoldDB" id="A0A5P8WF09"/>
<feature type="region of interest" description="Disordered" evidence="6">
    <location>
        <begin position="146"/>
        <end position="165"/>
    </location>
</feature>
<feature type="repeat" description="WD" evidence="5">
    <location>
        <begin position="498"/>
        <end position="531"/>
    </location>
</feature>
<feature type="domain" description="FHA" evidence="7">
    <location>
        <begin position="27"/>
        <end position="83"/>
    </location>
</feature>
<accession>A0A5P8WF09</accession>
<organism evidence="8 9">
    <name type="scientific">Nostoc sphaeroides CCNUC1</name>
    <dbReference type="NCBI Taxonomy" id="2653204"/>
    <lineage>
        <taxon>Bacteria</taxon>
        <taxon>Bacillati</taxon>
        <taxon>Cyanobacteriota</taxon>
        <taxon>Cyanophyceae</taxon>
        <taxon>Nostocales</taxon>
        <taxon>Nostocaceae</taxon>
        <taxon>Nostoc</taxon>
    </lineage>
</organism>
<dbReference type="PANTHER" id="PTHR15622:SF2">
    <property type="entry name" value="U4_U6 SMALL NUCLEAR RIBONUCLEOPROTEIN PRP4"/>
    <property type="match status" value="1"/>
</dbReference>
<dbReference type="CDD" id="cd00060">
    <property type="entry name" value="FHA"/>
    <property type="match status" value="1"/>
</dbReference>
<reference evidence="8 9" key="1">
    <citation type="submission" date="2019-10" db="EMBL/GenBank/DDBJ databases">
        <title>Genomic and transcriptomic insights into the perfect genentic adaptation of a filamentous nitrogen-fixing cyanobacterium to rice fields.</title>
        <authorList>
            <person name="Chen Z."/>
        </authorList>
    </citation>
    <scope>NUCLEOTIDE SEQUENCE [LARGE SCALE GENOMIC DNA]</scope>
    <source>
        <strain evidence="8">CCNUC1</strain>
    </source>
</reference>
<dbReference type="PROSITE" id="PS50889">
    <property type="entry name" value="S4"/>
    <property type="match status" value="1"/>
</dbReference>
<dbReference type="PROSITE" id="PS50082">
    <property type="entry name" value="WD_REPEATS_2"/>
    <property type="match status" value="6"/>
</dbReference>
<dbReference type="PROSITE" id="PS50006">
    <property type="entry name" value="FHA_DOMAIN"/>
    <property type="match status" value="1"/>
</dbReference>
<dbReference type="KEGG" id="nsh:GXM_08616"/>
<dbReference type="GO" id="GO:0000209">
    <property type="term" value="P:protein polyubiquitination"/>
    <property type="evidence" value="ECO:0007669"/>
    <property type="project" value="TreeGrafter"/>
</dbReference>
<keyword evidence="4" id="KW-0694">RNA-binding</keyword>
<evidence type="ECO:0000259" key="7">
    <source>
        <dbReference type="PROSITE" id="PS50006"/>
    </source>
</evidence>
<dbReference type="SMART" id="SM00320">
    <property type="entry name" value="WD40"/>
    <property type="match status" value="6"/>
</dbReference>
<dbReference type="SMART" id="SM00240">
    <property type="entry name" value="FHA"/>
    <property type="match status" value="1"/>
</dbReference>
<feature type="repeat" description="WD" evidence="5">
    <location>
        <begin position="372"/>
        <end position="413"/>
    </location>
</feature>
<dbReference type="SUPFAM" id="SSF50978">
    <property type="entry name" value="WD40 repeat-like"/>
    <property type="match status" value="1"/>
</dbReference>
<dbReference type="Pfam" id="PF00400">
    <property type="entry name" value="WD40"/>
    <property type="match status" value="2"/>
</dbReference>
<dbReference type="InterPro" id="IPR020472">
    <property type="entry name" value="WD40_PAC1"/>
</dbReference>
<evidence type="ECO:0000313" key="9">
    <source>
        <dbReference type="Proteomes" id="UP000326678"/>
    </source>
</evidence>
<dbReference type="Pfam" id="PF00498">
    <property type="entry name" value="FHA"/>
    <property type="match status" value="1"/>
</dbReference>
<dbReference type="Gene3D" id="2.130.10.10">
    <property type="entry name" value="YVTN repeat-like/Quinoprotein amine dehydrogenase"/>
    <property type="match status" value="2"/>
</dbReference>
<dbReference type="InterPro" id="IPR008984">
    <property type="entry name" value="SMAD_FHA_dom_sf"/>
</dbReference>
<feature type="repeat" description="WD" evidence="5">
    <location>
        <begin position="330"/>
        <end position="371"/>
    </location>
</feature>
<gene>
    <name evidence="8" type="ORF">GXM_08616</name>
</gene>
<dbReference type="PROSITE" id="PS00678">
    <property type="entry name" value="WD_REPEATS_1"/>
    <property type="match status" value="4"/>
</dbReference>
<dbReference type="InterPro" id="IPR015943">
    <property type="entry name" value="WD40/YVTN_repeat-like_dom_sf"/>
</dbReference>
<evidence type="ECO:0000313" key="8">
    <source>
        <dbReference type="EMBL" id="QFS51122.1"/>
    </source>
</evidence>
<dbReference type="InterPro" id="IPR051983">
    <property type="entry name" value="WSB_SOCS-box_domain"/>
</dbReference>
<protein>
    <recommendedName>
        <fullName evidence="7">FHA domain-containing protein</fullName>
    </recommendedName>
</protein>
<keyword evidence="9" id="KW-1185">Reference proteome</keyword>
<evidence type="ECO:0000256" key="2">
    <source>
        <dbReference type="ARBA" id="ARBA00022737"/>
    </source>
</evidence>
<feature type="repeat" description="WD" evidence="5">
    <location>
        <begin position="456"/>
        <end position="497"/>
    </location>
</feature>
<evidence type="ECO:0000256" key="5">
    <source>
        <dbReference type="PROSITE-ProRule" id="PRU00221"/>
    </source>
</evidence>
<dbReference type="InterPro" id="IPR000253">
    <property type="entry name" value="FHA_dom"/>
</dbReference>
<dbReference type="InterPro" id="IPR019775">
    <property type="entry name" value="WD40_repeat_CS"/>
</dbReference>
<dbReference type="Proteomes" id="UP000326678">
    <property type="component" value="Chromosome Gxm2"/>
</dbReference>
<dbReference type="Pfam" id="PF25173">
    <property type="entry name" value="Beta-prop_WDR3_1st"/>
    <property type="match status" value="1"/>
</dbReference>
<proteinExistence type="predicted"/>
<evidence type="ECO:0000256" key="4">
    <source>
        <dbReference type="PROSITE-ProRule" id="PRU00182"/>
    </source>
</evidence>
<dbReference type="InterPro" id="IPR001680">
    <property type="entry name" value="WD40_rpt"/>
</dbReference>